<proteinExistence type="predicted"/>
<evidence type="ECO:0000313" key="2">
    <source>
        <dbReference type="Proteomes" id="UP001318682"/>
    </source>
</evidence>
<keyword evidence="2" id="KW-1185">Reference proteome</keyword>
<sequence>MAESLTAEQIARDREQGYLVPQNHIPDDWSAPIHAEIARFEKQTFDTIT</sequence>
<dbReference type="Proteomes" id="UP001318682">
    <property type="component" value="Chromosome"/>
</dbReference>
<accession>A0ABZ2BMR9</accession>
<gene>
    <name evidence="1" type="ORF">ROLI_004060</name>
</gene>
<evidence type="ECO:0000313" key="1">
    <source>
        <dbReference type="EMBL" id="WVX47339.1"/>
    </source>
</evidence>
<dbReference type="RefSeq" id="WP_187428255.1">
    <property type="nucleotide sequence ID" value="NZ_CP143423.1"/>
</dbReference>
<protein>
    <recommendedName>
        <fullName evidence="3">Phytanoyl-CoA dioxygenase</fullName>
    </recommendedName>
</protein>
<name>A0ABZ2BMR9_9RHOB</name>
<evidence type="ECO:0008006" key="3">
    <source>
        <dbReference type="Google" id="ProtNLM"/>
    </source>
</evidence>
<reference evidence="2" key="1">
    <citation type="submission" date="2024-01" db="EMBL/GenBank/DDBJ databases">
        <title>Roseobacter fucihabitans sp. nov., isolated from the brown alga Fucus spiralis.</title>
        <authorList>
            <person name="Hahnke S."/>
            <person name="Berger M."/>
            <person name="Schlingloff A."/>
            <person name="Athale I."/>
            <person name="Neumann-Schaal M."/>
            <person name="Adenaya A."/>
            <person name="Poehlein A."/>
            <person name="Daniel R."/>
            <person name="Pertersen J."/>
            <person name="Brinkhoff T."/>
        </authorList>
    </citation>
    <scope>NUCLEOTIDE SEQUENCE [LARGE SCALE GENOMIC DNA]</scope>
    <source>
        <strain evidence="2">B14</strain>
    </source>
</reference>
<dbReference type="SUPFAM" id="SSF51197">
    <property type="entry name" value="Clavaminate synthase-like"/>
    <property type="match status" value="1"/>
</dbReference>
<organism evidence="1 2">
    <name type="scientific">Roseobacter fucihabitans</name>
    <dbReference type="NCBI Taxonomy" id="1537242"/>
    <lineage>
        <taxon>Bacteria</taxon>
        <taxon>Pseudomonadati</taxon>
        <taxon>Pseudomonadota</taxon>
        <taxon>Alphaproteobacteria</taxon>
        <taxon>Rhodobacterales</taxon>
        <taxon>Roseobacteraceae</taxon>
        <taxon>Roseobacter</taxon>
    </lineage>
</organism>
<dbReference type="EMBL" id="CP143423">
    <property type="protein sequence ID" value="WVX47339.1"/>
    <property type="molecule type" value="Genomic_DNA"/>
</dbReference>